<dbReference type="AlphaFoldDB" id="A0A413VQG1"/>
<protein>
    <submittedName>
        <fullName evidence="1">Uncharacterized protein</fullName>
    </submittedName>
</protein>
<comment type="caution">
    <text evidence="1">The sequence shown here is derived from an EMBL/GenBank/DDBJ whole genome shotgun (WGS) entry which is preliminary data.</text>
</comment>
<name>A0A413VQG1_9BACE</name>
<proteinExistence type="predicted"/>
<sequence>MSLYTLSDTLLRDIDDHPKYVTEILHRFTTDANSHKIVVDKTNRILQIYSTYCTNPHIYSWLDLLTKTTGITKKDIHIPDEIPKEEIFLYLCSSLSSDRKIIVSSKEDIKCVPYKTEGIVVYKNIDINVLDRDDAVLELQYNKINNYISSSIIAGNNNDISNVEIK</sequence>
<reference evidence="1 2" key="1">
    <citation type="submission" date="2018-08" db="EMBL/GenBank/DDBJ databases">
        <title>A genome reference for cultivated species of the human gut microbiota.</title>
        <authorList>
            <person name="Zou Y."/>
            <person name="Xue W."/>
            <person name="Luo G."/>
        </authorList>
    </citation>
    <scope>NUCLEOTIDE SEQUENCE [LARGE SCALE GENOMIC DNA]</scope>
    <source>
        <strain evidence="1 2">AM40-30BH</strain>
    </source>
</reference>
<dbReference type="EMBL" id="QSGO01000005">
    <property type="protein sequence ID" value="RHB35816.1"/>
    <property type="molecule type" value="Genomic_DNA"/>
</dbReference>
<gene>
    <name evidence="1" type="ORF">DW888_08165</name>
</gene>
<accession>A0A413VQG1</accession>
<dbReference type="Proteomes" id="UP000284379">
    <property type="component" value="Unassembled WGS sequence"/>
</dbReference>
<dbReference type="RefSeq" id="WP_122201294.1">
    <property type="nucleotide sequence ID" value="NZ_CABJFV010000005.1"/>
</dbReference>
<evidence type="ECO:0000313" key="1">
    <source>
        <dbReference type="EMBL" id="RHB35816.1"/>
    </source>
</evidence>
<evidence type="ECO:0000313" key="2">
    <source>
        <dbReference type="Proteomes" id="UP000284379"/>
    </source>
</evidence>
<organism evidence="1 2">
    <name type="scientific">Bacteroides nordii</name>
    <dbReference type="NCBI Taxonomy" id="291645"/>
    <lineage>
        <taxon>Bacteria</taxon>
        <taxon>Pseudomonadati</taxon>
        <taxon>Bacteroidota</taxon>
        <taxon>Bacteroidia</taxon>
        <taxon>Bacteroidales</taxon>
        <taxon>Bacteroidaceae</taxon>
        <taxon>Bacteroides</taxon>
    </lineage>
</organism>